<gene>
    <name evidence="2" type="ORF">COT95_01965</name>
</gene>
<dbReference type="EMBL" id="PFAN01000097">
    <property type="protein sequence ID" value="PIR94849.1"/>
    <property type="molecule type" value="Genomic_DNA"/>
</dbReference>
<evidence type="ECO:0000313" key="3">
    <source>
        <dbReference type="Proteomes" id="UP000228614"/>
    </source>
</evidence>
<comment type="caution">
    <text evidence="2">The sequence shown here is derived from an EMBL/GenBank/DDBJ whole genome shotgun (WGS) entry which is preliminary data.</text>
</comment>
<dbReference type="InterPro" id="IPR028994">
    <property type="entry name" value="Integrin_alpha_N"/>
</dbReference>
<sequence>EIITGAGIGGGPQVRIFDASGTVRGQFFAYAPNFRGGVNVASGDINQDGVDEIITGAGPGGDTRARVFNERGNLFADFFAYAEDMRGGVNAAVMKLKIQ</sequence>
<evidence type="ECO:0008006" key="4">
    <source>
        <dbReference type="Google" id="ProtNLM"/>
    </source>
</evidence>
<feature type="non-terminal residue" evidence="2">
    <location>
        <position position="1"/>
    </location>
</feature>
<accession>A0A2H0V8Z9</accession>
<dbReference type="Proteomes" id="UP000228614">
    <property type="component" value="Unassembled WGS sequence"/>
</dbReference>
<protein>
    <recommendedName>
        <fullName evidence="4">VCBS repeat-containing protein</fullName>
    </recommendedName>
</protein>
<evidence type="ECO:0000313" key="2">
    <source>
        <dbReference type="EMBL" id="PIR94849.1"/>
    </source>
</evidence>
<dbReference type="InterPro" id="IPR013517">
    <property type="entry name" value="FG-GAP"/>
</dbReference>
<dbReference type="Pfam" id="PF01839">
    <property type="entry name" value="FG-GAP"/>
    <property type="match status" value="1"/>
</dbReference>
<organism evidence="2 3">
    <name type="scientific">Candidatus Falkowbacteria bacterium CG10_big_fil_rev_8_21_14_0_10_37_6</name>
    <dbReference type="NCBI Taxonomy" id="1974563"/>
    <lineage>
        <taxon>Bacteria</taxon>
        <taxon>Candidatus Falkowiibacteriota</taxon>
    </lineage>
</organism>
<reference evidence="3" key="1">
    <citation type="submission" date="2017-09" db="EMBL/GenBank/DDBJ databases">
        <title>Depth-based differentiation of microbial function through sediment-hosted aquifers and enrichment of novel symbionts in the deep terrestrial subsurface.</title>
        <authorList>
            <person name="Probst A.J."/>
            <person name="Ladd B."/>
            <person name="Jarett J.K."/>
            <person name="Geller-Mcgrath D.E."/>
            <person name="Sieber C.M.K."/>
            <person name="Emerson J.B."/>
            <person name="Anantharaman K."/>
            <person name="Thomas B.C."/>
            <person name="Malmstrom R."/>
            <person name="Stieglmeier M."/>
            <person name="Klingl A."/>
            <person name="Woyke T."/>
            <person name="Ryan C.M."/>
            <person name="Banfield J.F."/>
        </authorList>
    </citation>
    <scope>NUCLEOTIDE SEQUENCE [LARGE SCALE GENOMIC DNA]</scope>
</reference>
<dbReference type="AlphaFoldDB" id="A0A2H0V8Z9"/>
<name>A0A2H0V8Z9_9BACT</name>
<keyword evidence="1" id="KW-0732">Signal</keyword>
<dbReference type="SUPFAM" id="SSF69318">
    <property type="entry name" value="Integrin alpha N-terminal domain"/>
    <property type="match status" value="1"/>
</dbReference>
<evidence type="ECO:0000256" key="1">
    <source>
        <dbReference type="ARBA" id="ARBA00022729"/>
    </source>
</evidence>
<proteinExistence type="predicted"/>